<keyword evidence="2" id="KW-0175">Coiled coil</keyword>
<keyword evidence="1" id="KW-0694">RNA-binding</keyword>
<feature type="coiled-coil region" evidence="2">
    <location>
        <begin position="37"/>
        <end position="64"/>
    </location>
</feature>
<dbReference type="GO" id="GO:0005840">
    <property type="term" value="C:ribosome"/>
    <property type="evidence" value="ECO:0007669"/>
    <property type="project" value="UniProtKB-KW"/>
</dbReference>
<dbReference type="EMBL" id="JAGSPA010000002">
    <property type="protein sequence ID" value="MBV7256430.1"/>
    <property type="molecule type" value="Genomic_DNA"/>
</dbReference>
<proteinExistence type="inferred from homology"/>
<evidence type="ECO:0000259" key="4">
    <source>
        <dbReference type="PROSITE" id="PS00651"/>
    </source>
</evidence>
<dbReference type="PROSITE" id="PS00651">
    <property type="entry name" value="RIBOSOMAL_L9"/>
    <property type="match status" value="1"/>
</dbReference>
<feature type="compositionally biased region" description="Acidic residues" evidence="3">
    <location>
        <begin position="205"/>
        <end position="228"/>
    </location>
</feature>
<dbReference type="NCBIfam" id="TIGR00158">
    <property type="entry name" value="L9"/>
    <property type="match status" value="1"/>
</dbReference>
<keyword evidence="1" id="KW-0699">rRNA-binding</keyword>
<dbReference type="Pfam" id="PF03948">
    <property type="entry name" value="Ribosomal_L9_C"/>
    <property type="match status" value="1"/>
</dbReference>
<name>A0ABS6SDD5_9SPHN</name>
<dbReference type="Pfam" id="PF01281">
    <property type="entry name" value="Ribosomal_L9_N"/>
    <property type="match status" value="1"/>
</dbReference>
<evidence type="ECO:0000313" key="6">
    <source>
        <dbReference type="Proteomes" id="UP000722336"/>
    </source>
</evidence>
<comment type="caution">
    <text evidence="5">The sequence shown here is derived from an EMBL/GenBank/DDBJ whole genome shotgun (WGS) entry which is preliminary data.</text>
</comment>
<evidence type="ECO:0000313" key="5">
    <source>
        <dbReference type="EMBL" id="MBV7256430.1"/>
    </source>
</evidence>
<keyword evidence="1" id="KW-0687">Ribonucleoprotein</keyword>
<dbReference type="InterPro" id="IPR000244">
    <property type="entry name" value="Ribosomal_bL9"/>
</dbReference>
<keyword evidence="6" id="KW-1185">Reference proteome</keyword>
<sequence length="244" mass="25898">MDIILLERVEKLGNIGDVVSVKPGFARNFLLPKGKALRANEANRARFEADRERIEKENAEKRAVAETDGEKLSGTQVIMIRQSSDSGQLYGSVSARDIATALSEEGHNVDKNQVTLGEPIKTLGIHQVDISLHPEVTVQVEANVARSKEEAEMQAEGIDIFAGDDEEDTMSASERAAAEALARAEAQAEAEARGEIFEEGAGPAEGDEGADGETDASDTAEAESDATADDAAKAEDGEEDKTGA</sequence>
<dbReference type="InterPro" id="IPR020069">
    <property type="entry name" value="Ribosomal_bL9_C"/>
</dbReference>
<accession>A0ABS6SDD5</accession>
<dbReference type="InterPro" id="IPR020594">
    <property type="entry name" value="Ribosomal_bL9_bac/chp"/>
</dbReference>
<gene>
    <name evidence="1 5" type="primary">rplI</name>
    <name evidence="5" type="ORF">KCG44_06480</name>
</gene>
<feature type="compositionally biased region" description="Low complexity" evidence="3">
    <location>
        <begin position="172"/>
        <end position="189"/>
    </location>
</feature>
<evidence type="ECO:0000256" key="3">
    <source>
        <dbReference type="SAM" id="MobiDB-lite"/>
    </source>
</evidence>
<feature type="domain" description="Ribosomal protein L9" evidence="4">
    <location>
        <begin position="13"/>
        <end position="40"/>
    </location>
</feature>
<dbReference type="Proteomes" id="UP000722336">
    <property type="component" value="Unassembled WGS sequence"/>
</dbReference>
<feature type="region of interest" description="Disordered" evidence="3">
    <location>
        <begin position="163"/>
        <end position="244"/>
    </location>
</feature>
<dbReference type="InterPro" id="IPR020070">
    <property type="entry name" value="Ribosomal_bL9_N"/>
</dbReference>
<organism evidence="5 6">
    <name type="scientific">Pacificimonas pallii</name>
    <dbReference type="NCBI Taxonomy" id="2827236"/>
    <lineage>
        <taxon>Bacteria</taxon>
        <taxon>Pseudomonadati</taxon>
        <taxon>Pseudomonadota</taxon>
        <taxon>Alphaproteobacteria</taxon>
        <taxon>Sphingomonadales</taxon>
        <taxon>Sphingosinicellaceae</taxon>
        <taxon>Pacificimonas</taxon>
    </lineage>
</organism>
<reference evidence="5 6" key="1">
    <citation type="submission" date="2021-04" db="EMBL/GenBank/DDBJ databases">
        <authorList>
            <person name="Pira H."/>
            <person name="Risdian C."/>
            <person name="Wink J."/>
        </authorList>
    </citation>
    <scope>NUCLEOTIDE SEQUENCE [LARGE SCALE GENOMIC DNA]</scope>
    <source>
        <strain evidence="5 6">WHA3</strain>
    </source>
</reference>
<dbReference type="HAMAP" id="MF_00503">
    <property type="entry name" value="Ribosomal_bL9"/>
    <property type="match status" value="1"/>
</dbReference>
<evidence type="ECO:0000256" key="1">
    <source>
        <dbReference type="HAMAP-Rule" id="MF_00503"/>
    </source>
</evidence>
<comment type="function">
    <text evidence="1">Binds to the 23S rRNA.</text>
</comment>
<feature type="compositionally biased region" description="Basic and acidic residues" evidence="3">
    <location>
        <begin position="230"/>
        <end position="244"/>
    </location>
</feature>
<evidence type="ECO:0000256" key="2">
    <source>
        <dbReference type="SAM" id="Coils"/>
    </source>
</evidence>
<keyword evidence="1 5" id="KW-0689">Ribosomal protein</keyword>
<dbReference type="PANTHER" id="PTHR21368">
    <property type="entry name" value="50S RIBOSOMAL PROTEIN L9"/>
    <property type="match status" value="1"/>
</dbReference>
<protein>
    <recommendedName>
        <fullName evidence="1">Large ribosomal subunit protein bL9</fullName>
    </recommendedName>
</protein>
<comment type="similarity">
    <text evidence="1">Belongs to the bacterial ribosomal protein bL9 family.</text>
</comment>